<feature type="transmembrane region" description="Helical" evidence="2">
    <location>
        <begin position="76"/>
        <end position="97"/>
    </location>
</feature>
<evidence type="ECO:0008006" key="5">
    <source>
        <dbReference type="Google" id="ProtNLM"/>
    </source>
</evidence>
<keyword evidence="2" id="KW-0812">Transmembrane</keyword>
<proteinExistence type="predicted"/>
<organism evidence="3 4">
    <name type="scientific">Streptomyces polygonati</name>
    <dbReference type="NCBI Taxonomy" id="1617087"/>
    <lineage>
        <taxon>Bacteria</taxon>
        <taxon>Bacillati</taxon>
        <taxon>Actinomycetota</taxon>
        <taxon>Actinomycetes</taxon>
        <taxon>Kitasatosporales</taxon>
        <taxon>Streptomycetaceae</taxon>
        <taxon>Streptomyces</taxon>
    </lineage>
</organism>
<sequence length="164" mass="16091">MSESVKKTPHAAPHDTVNAAVIKGKPAGTPAGKPAGTEAAGQPPLGLTLAAGVAALEGLAVVGWGVAMVFTGGGKAVLAGLVVLLLAAVPLGAAYGLRRARRWSRGPALIMQLLSLPVAWTMLHSDGPVVAGGAVLGVLALAGLVLLVSPSTTEALGLTRTASS</sequence>
<evidence type="ECO:0000313" key="3">
    <source>
        <dbReference type="EMBL" id="MFC4032505.1"/>
    </source>
</evidence>
<dbReference type="RefSeq" id="WP_386429520.1">
    <property type="nucleotide sequence ID" value="NZ_JBHSBB010000010.1"/>
</dbReference>
<dbReference type="Proteomes" id="UP001595765">
    <property type="component" value="Unassembled WGS sequence"/>
</dbReference>
<evidence type="ECO:0000256" key="1">
    <source>
        <dbReference type="SAM" id="MobiDB-lite"/>
    </source>
</evidence>
<evidence type="ECO:0000256" key="2">
    <source>
        <dbReference type="SAM" id="Phobius"/>
    </source>
</evidence>
<dbReference type="EMBL" id="JBHSBB010000010">
    <property type="protein sequence ID" value="MFC4032505.1"/>
    <property type="molecule type" value="Genomic_DNA"/>
</dbReference>
<keyword evidence="2" id="KW-1133">Transmembrane helix</keyword>
<keyword evidence="2" id="KW-0472">Membrane</keyword>
<gene>
    <name evidence="3" type="ORF">ACFO3J_13555</name>
</gene>
<reference evidence="4" key="1">
    <citation type="journal article" date="2019" name="Int. J. Syst. Evol. Microbiol.">
        <title>The Global Catalogue of Microorganisms (GCM) 10K type strain sequencing project: providing services to taxonomists for standard genome sequencing and annotation.</title>
        <authorList>
            <consortium name="The Broad Institute Genomics Platform"/>
            <consortium name="The Broad Institute Genome Sequencing Center for Infectious Disease"/>
            <person name="Wu L."/>
            <person name="Ma J."/>
        </authorList>
    </citation>
    <scope>NUCLEOTIDE SEQUENCE [LARGE SCALE GENOMIC DNA]</scope>
    <source>
        <strain evidence="4">CGMCC 4.7237</strain>
    </source>
</reference>
<comment type="caution">
    <text evidence="3">The sequence shown here is derived from an EMBL/GenBank/DDBJ whole genome shotgun (WGS) entry which is preliminary data.</text>
</comment>
<keyword evidence="4" id="KW-1185">Reference proteome</keyword>
<protein>
    <recommendedName>
        <fullName evidence="5">Integral membrane protein</fullName>
    </recommendedName>
</protein>
<accession>A0ABV8HKI7</accession>
<evidence type="ECO:0000313" key="4">
    <source>
        <dbReference type="Proteomes" id="UP001595765"/>
    </source>
</evidence>
<feature type="transmembrane region" description="Helical" evidence="2">
    <location>
        <begin position="106"/>
        <end position="123"/>
    </location>
</feature>
<feature type="transmembrane region" description="Helical" evidence="2">
    <location>
        <begin position="129"/>
        <end position="148"/>
    </location>
</feature>
<name>A0ABV8HKI7_9ACTN</name>
<feature type="region of interest" description="Disordered" evidence="1">
    <location>
        <begin position="1"/>
        <end position="39"/>
    </location>
</feature>
<feature type="transmembrane region" description="Helical" evidence="2">
    <location>
        <begin position="47"/>
        <end position="70"/>
    </location>
</feature>